<dbReference type="Pfam" id="PF04297">
    <property type="entry name" value="UPF0122"/>
    <property type="match status" value="1"/>
</dbReference>
<dbReference type="NCBIfam" id="NF045758">
    <property type="entry name" value="YlxM"/>
    <property type="match status" value="1"/>
</dbReference>
<evidence type="ECO:0000313" key="4">
    <source>
        <dbReference type="EMBL" id="ABI68802.1"/>
    </source>
</evidence>
<dbReference type="InterPro" id="IPR013324">
    <property type="entry name" value="RNA_pol_sigma_r3/r4-like"/>
</dbReference>
<dbReference type="EMBL" id="CP000448">
    <property type="protein sequence ID" value="ABI68802.1"/>
    <property type="molecule type" value="Genomic_DNA"/>
</dbReference>
<name>Q0AWV2_SYNWW</name>
<dbReference type="InterPro" id="IPR036388">
    <property type="entry name" value="WH-like_DNA-bd_sf"/>
</dbReference>
<dbReference type="STRING" id="335541.Swol_1499"/>
<evidence type="ECO:0000256" key="2">
    <source>
        <dbReference type="ARBA" id="ARBA00024764"/>
    </source>
</evidence>
<comment type="function">
    <text evidence="2 3">Might take part in the signal recognition particle (SRP) pathway. This is inferred from the conservation of its genetic proximity to ftsY/ffh. May be a regulatory protein.</text>
</comment>
<dbReference type="OrthoDB" id="6392at2"/>
<dbReference type="Gene3D" id="1.10.10.10">
    <property type="entry name" value="Winged helix-like DNA-binding domain superfamily/Winged helix DNA-binding domain"/>
    <property type="match status" value="1"/>
</dbReference>
<dbReference type="RefSeq" id="WP_011640901.1">
    <property type="nucleotide sequence ID" value="NC_008346.1"/>
</dbReference>
<evidence type="ECO:0000256" key="3">
    <source>
        <dbReference type="HAMAP-Rule" id="MF_00245"/>
    </source>
</evidence>
<dbReference type="AlphaFoldDB" id="Q0AWV2"/>
<dbReference type="Proteomes" id="UP000001968">
    <property type="component" value="Chromosome"/>
</dbReference>
<evidence type="ECO:0000256" key="1">
    <source>
        <dbReference type="ARBA" id="ARBA00008720"/>
    </source>
</evidence>
<evidence type="ECO:0000313" key="5">
    <source>
        <dbReference type="Proteomes" id="UP000001968"/>
    </source>
</evidence>
<dbReference type="PANTHER" id="PTHR40083:SF1">
    <property type="entry name" value="UPF0122 PROTEIN YLXM"/>
    <property type="match status" value="1"/>
</dbReference>
<keyword evidence="5" id="KW-1185">Reference proteome</keyword>
<comment type="similarity">
    <text evidence="1 3">Belongs to the UPF0122 family.</text>
</comment>
<dbReference type="InterPro" id="IPR007394">
    <property type="entry name" value="UPF0122"/>
</dbReference>
<sequence>MLEKTEHMIMLKDFYGPLLTLKQQDLMSLYYEDDWSLSEIAENRGTSRQAVYDVLKRAETALQEYEERLGLVDKFIFTRRGLEEIYTLLKKTGCLEQKEIEKAIEILHEIMELV</sequence>
<gene>
    <name evidence="4" type="ordered locus">Swol_1499</name>
</gene>
<dbReference type="SUPFAM" id="SSF88659">
    <property type="entry name" value="Sigma3 and sigma4 domains of RNA polymerase sigma factors"/>
    <property type="match status" value="1"/>
</dbReference>
<dbReference type="InterPro" id="IPR054831">
    <property type="entry name" value="UPF0122_fam_protein"/>
</dbReference>
<proteinExistence type="inferred from homology"/>
<dbReference type="HAMAP" id="MF_00245">
    <property type="entry name" value="UPF0122"/>
    <property type="match status" value="1"/>
</dbReference>
<accession>Q0AWV2</accession>
<dbReference type="eggNOG" id="COG2739">
    <property type="taxonomic scope" value="Bacteria"/>
</dbReference>
<organism evidence="4 5">
    <name type="scientific">Syntrophomonas wolfei subsp. wolfei (strain DSM 2245B / Goettingen)</name>
    <dbReference type="NCBI Taxonomy" id="335541"/>
    <lineage>
        <taxon>Bacteria</taxon>
        <taxon>Bacillati</taxon>
        <taxon>Bacillota</taxon>
        <taxon>Clostridia</taxon>
        <taxon>Eubacteriales</taxon>
        <taxon>Syntrophomonadaceae</taxon>
        <taxon>Syntrophomonas</taxon>
    </lineage>
</organism>
<dbReference type="KEGG" id="swo:Swol_1499"/>
<dbReference type="HOGENOM" id="CLU_129218_1_0_9"/>
<dbReference type="PANTHER" id="PTHR40083">
    <property type="entry name" value="UPF0122 PROTEIN CBO2450/CLC_2298"/>
    <property type="match status" value="1"/>
</dbReference>
<reference evidence="5" key="1">
    <citation type="journal article" date="2010" name="Environ. Microbiol.">
        <title>The genome of Syntrophomonas wolfei: new insights into syntrophic metabolism and biohydrogen production.</title>
        <authorList>
            <person name="Sieber J.R."/>
            <person name="Sims D.R."/>
            <person name="Han C."/>
            <person name="Kim E."/>
            <person name="Lykidis A."/>
            <person name="Lapidus A.L."/>
            <person name="McDonnald E."/>
            <person name="Rohlin L."/>
            <person name="Culley D.E."/>
            <person name="Gunsalus R."/>
            <person name="McInerney M.J."/>
        </authorList>
    </citation>
    <scope>NUCLEOTIDE SEQUENCE [LARGE SCALE GENOMIC DNA]</scope>
    <source>
        <strain evidence="5">DSM 2245B / Goettingen</strain>
    </source>
</reference>
<protein>
    <recommendedName>
        <fullName evidence="3">UPF0122 protein Swol_1499</fullName>
    </recommendedName>
</protein>